<keyword evidence="4" id="KW-1278">Translocase</keyword>
<evidence type="ECO:0000259" key="6">
    <source>
        <dbReference type="PROSITE" id="PS50893"/>
    </source>
</evidence>
<dbReference type="PROSITE" id="PS00211">
    <property type="entry name" value="ABC_TRANSPORTER_1"/>
    <property type="match status" value="1"/>
</dbReference>
<evidence type="ECO:0000256" key="4">
    <source>
        <dbReference type="ARBA" id="ARBA00022967"/>
    </source>
</evidence>
<proteinExistence type="predicted"/>
<dbReference type="RefSeq" id="WP_193004003.1">
    <property type="nucleotide sequence ID" value="NZ_CP040449.1"/>
</dbReference>
<dbReference type="KEGG" id="asim:FE240_07475"/>
<dbReference type="PROSITE" id="PS50893">
    <property type="entry name" value="ABC_TRANSPORTER_2"/>
    <property type="match status" value="1"/>
</dbReference>
<keyword evidence="2" id="KW-0547">Nucleotide-binding</keyword>
<dbReference type="PANTHER" id="PTHR42794">
    <property type="entry name" value="HEMIN IMPORT ATP-BINDING PROTEIN HMUV"/>
    <property type="match status" value="1"/>
</dbReference>
<keyword evidence="8" id="KW-1185">Reference proteome</keyword>
<evidence type="ECO:0000313" key="7">
    <source>
        <dbReference type="EMBL" id="QFI54552.1"/>
    </source>
</evidence>
<dbReference type="SMART" id="SM00382">
    <property type="entry name" value="AAA"/>
    <property type="match status" value="1"/>
</dbReference>
<dbReference type="Gene3D" id="3.40.50.300">
    <property type="entry name" value="P-loop containing nucleotide triphosphate hydrolases"/>
    <property type="match status" value="1"/>
</dbReference>
<reference evidence="7 8" key="1">
    <citation type="submission" date="2019-05" db="EMBL/GenBank/DDBJ databases">
        <title>OXA-830, a novel chromosomally encoded expanded-spectrum class D beta-lactamase in Aeromonas simiae.</title>
        <authorList>
            <person name="Zhou W."/>
            <person name="Chen Q."/>
        </authorList>
    </citation>
    <scope>NUCLEOTIDE SEQUENCE [LARGE SCALE GENOMIC DNA]</scope>
    <source>
        <strain evidence="7 8">A6</strain>
    </source>
</reference>
<feature type="domain" description="ABC transporter" evidence="6">
    <location>
        <begin position="2"/>
        <end position="229"/>
    </location>
</feature>
<dbReference type="Pfam" id="PF00005">
    <property type="entry name" value="ABC_tran"/>
    <property type="match status" value="1"/>
</dbReference>
<keyword evidence="1" id="KW-0813">Transport</keyword>
<evidence type="ECO:0000256" key="3">
    <source>
        <dbReference type="ARBA" id="ARBA00022840"/>
    </source>
</evidence>
<dbReference type="SUPFAM" id="SSF52540">
    <property type="entry name" value="P-loop containing nucleoside triphosphate hydrolases"/>
    <property type="match status" value="1"/>
</dbReference>
<dbReference type="InterPro" id="IPR003439">
    <property type="entry name" value="ABC_transporter-like_ATP-bd"/>
</dbReference>
<accession>A0A5J6WUE8</accession>
<comment type="function">
    <text evidence="5">Part of the ABC transporter complex HmuTUV involved in hemin import. Responsible for energy coupling to the transport system.</text>
</comment>
<sequence length="243" mass="26075">MLTLDKVALHGRLAPLSLRFECAQAVALIGPNGSGKSTLLSLLAGLLAPDEGAITLMGEPMASLDWPALARRRAMLTQKIPTGLGMAVSELLTLGVPERALREGVAAVVEALALSALLSRDSTRLSGGELQRVLIGRTLLQVWPDREGKVLLLDEPLAGLDLHHQQALLQLLKQLVGQGVLVLVSLHDLNTALHWAQRVVCLERGECAYAGPPQAVEASLIERVFQIKTGRVEAAGRHWFLPL</sequence>
<organism evidence="7 8">
    <name type="scientific">Aeromonas simiae</name>
    <dbReference type="NCBI Taxonomy" id="218936"/>
    <lineage>
        <taxon>Bacteria</taxon>
        <taxon>Pseudomonadati</taxon>
        <taxon>Pseudomonadota</taxon>
        <taxon>Gammaproteobacteria</taxon>
        <taxon>Aeromonadales</taxon>
        <taxon>Aeromonadaceae</taxon>
        <taxon>Aeromonas</taxon>
    </lineage>
</organism>
<evidence type="ECO:0000313" key="8">
    <source>
        <dbReference type="Proteomes" id="UP000594034"/>
    </source>
</evidence>
<dbReference type="GO" id="GO:0005524">
    <property type="term" value="F:ATP binding"/>
    <property type="evidence" value="ECO:0007669"/>
    <property type="project" value="UniProtKB-KW"/>
</dbReference>
<keyword evidence="3 7" id="KW-0067">ATP-binding</keyword>
<gene>
    <name evidence="7" type="ORF">FE240_07475</name>
</gene>
<name>A0A5J6WUE8_9GAMM</name>
<evidence type="ECO:0000256" key="2">
    <source>
        <dbReference type="ARBA" id="ARBA00022741"/>
    </source>
</evidence>
<dbReference type="Proteomes" id="UP000594034">
    <property type="component" value="Chromosome"/>
</dbReference>
<dbReference type="EMBL" id="CP040449">
    <property type="protein sequence ID" value="QFI54552.1"/>
    <property type="molecule type" value="Genomic_DNA"/>
</dbReference>
<dbReference type="InterPro" id="IPR017871">
    <property type="entry name" value="ABC_transporter-like_CS"/>
</dbReference>
<dbReference type="PANTHER" id="PTHR42794:SF1">
    <property type="entry name" value="HEMIN IMPORT ATP-BINDING PROTEIN HMUV"/>
    <property type="match status" value="1"/>
</dbReference>
<protein>
    <submittedName>
        <fullName evidence="7">ATP-binding cassette domain-containing protein</fullName>
    </submittedName>
</protein>
<evidence type="ECO:0000256" key="5">
    <source>
        <dbReference type="ARBA" id="ARBA00037066"/>
    </source>
</evidence>
<evidence type="ECO:0000256" key="1">
    <source>
        <dbReference type="ARBA" id="ARBA00022448"/>
    </source>
</evidence>
<dbReference type="InterPro" id="IPR003593">
    <property type="entry name" value="AAA+_ATPase"/>
</dbReference>
<dbReference type="InterPro" id="IPR027417">
    <property type="entry name" value="P-loop_NTPase"/>
</dbReference>
<dbReference type="AlphaFoldDB" id="A0A5J6WUE8"/>
<dbReference type="GO" id="GO:0016887">
    <property type="term" value="F:ATP hydrolysis activity"/>
    <property type="evidence" value="ECO:0007669"/>
    <property type="project" value="InterPro"/>
</dbReference>